<evidence type="ECO:0000313" key="2">
    <source>
        <dbReference type="EMBL" id="MED6192231.1"/>
    </source>
</evidence>
<proteinExistence type="predicted"/>
<dbReference type="InterPro" id="IPR044700">
    <property type="entry name" value="PIP2/PIPL1"/>
</dbReference>
<evidence type="ECO:0000313" key="3">
    <source>
        <dbReference type="Proteomes" id="UP001341840"/>
    </source>
</evidence>
<protein>
    <submittedName>
        <fullName evidence="2">Uncharacterized protein</fullName>
    </submittedName>
</protein>
<sequence length="100" mass="10182">MTINTTVPKCLFVLLMLLINYNVVIIASRPLNIIETGAMKHSGPSSRGKGHKLNKGPSLGGIKDSSGPSSGGVGHKATNFDTLSIGGIKNSGPSSGGKGH</sequence>
<dbReference type="EMBL" id="JASCZI010211466">
    <property type="protein sequence ID" value="MED6192231.1"/>
    <property type="molecule type" value="Genomic_DNA"/>
</dbReference>
<comment type="caution">
    <text evidence="2">The sequence shown here is derived from an EMBL/GenBank/DDBJ whole genome shotgun (WGS) entry which is preliminary data.</text>
</comment>
<name>A0ABU6X370_9FABA</name>
<dbReference type="PANTHER" id="PTHR34663:SF21">
    <property type="entry name" value="PROTEIN, PUTATIVE-RELATED"/>
    <property type="match status" value="1"/>
</dbReference>
<keyword evidence="3" id="KW-1185">Reference proteome</keyword>
<accession>A0ABU6X370</accession>
<reference evidence="2 3" key="1">
    <citation type="journal article" date="2023" name="Plants (Basel)">
        <title>Bridging the Gap: Combining Genomics and Transcriptomics Approaches to Understand Stylosanthes scabra, an Orphan Legume from the Brazilian Caatinga.</title>
        <authorList>
            <person name="Ferreira-Neto J.R.C."/>
            <person name="da Silva M.D."/>
            <person name="Binneck E."/>
            <person name="de Melo N.F."/>
            <person name="da Silva R.H."/>
            <person name="de Melo A.L.T.M."/>
            <person name="Pandolfi V."/>
            <person name="Bustamante F.O."/>
            <person name="Brasileiro-Vidal A.C."/>
            <person name="Benko-Iseppon A.M."/>
        </authorList>
    </citation>
    <scope>NUCLEOTIDE SEQUENCE [LARGE SCALE GENOMIC DNA]</scope>
    <source>
        <tissue evidence="2">Leaves</tissue>
    </source>
</reference>
<dbReference type="Proteomes" id="UP001341840">
    <property type="component" value="Unassembled WGS sequence"/>
</dbReference>
<evidence type="ECO:0000256" key="1">
    <source>
        <dbReference type="SAM" id="MobiDB-lite"/>
    </source>
</evidence>
<organism evidence="2 3">
    <name type="scientific">Stylosanthes scabra</name>
    <dbReference type="NCBI Taxonomy" id="79078"/>
    <lineage>
        <taxon>Eukaryota</taxon>
        <taxon>Viridiplantae</taxon>
        <taxon>Streptophyta</taxon>
        <taxon>Embryophyta</taxon>
        <taxon>Tracheophyta</taxon>
        <taxon>Spermatophyta</taxon>
        <taxon>Magnoliopsida</taxon>
        <taxon>eudicotyledons</taxon>
        <taxon>Gunneridae</taxon>
        <taxon>Pentapetalae</taxon>
        <taxon>rosids</taxon>
        <taxon>fabids</taxon>
        <taxon>Fabales</taxon>
        <taxon>Fabaceae</taxon>
        <taxon>Papilionoideae</taxon>
        <taxon>50 kb inversion clade</taxon>
        <taxon>dalbergioids sensu lato</taxon>
        <taxon>Dalbergieae</taxon>
        <taxon>Pterocarpus clade</taxon>
        <taxon>Stylosanthes</taxon>
    </lineage>
</organism>
<feature type="region of interest" description="Disordered" evidence="1">
    <location>
        <begin position="37"/>
        <end position="100"/>
    </location>
</feature>
<gene>
    <name evidence="2" type="ORF">PIB30_008106</name>
</gene>
<dbReference type="PANTHER" id="PTHR34663">
    <property type="entry name" value="OS06G0637400 PROTEIN"/>
    <property type="match status" value="1"/>
</dbReference>